<protein>
    <submittedName>
        <fullName evidence="1">Uncharacterized protein</fullName>
    </submittedName>
</protein>
<organism evidence="1 2">
    <name type="scientific">Streptomyces roseirectus</name>
    <dbReference type="NCBI Taxonomy" id="2768066"/>
    <lineage>
        <taxon>Bacteria</taxon>
        <taxon>Bacillati</taxon>
        <taxon>Actinomycetota</taxon>
        <taxon>Actinomycetes</taxon>
        <taxon>Kitasatosporales</taxon>
        <taxon>Streptomycetaceae</taxon>
        <taxon>Streptomyces</taxon>
    </lineage>
</organism>
<keyword evidence="2" id="KW-1185">Reference proteome</keyword>
<evidence type="ECO:0000313" key="2">
    <source>
        <dbReference type="Proteomes" id="UP000516052"/>
    </source>
</evidence>
<evidence type="ECO:0000313" key="1">
    <source>
        <dbReference type="EMBL" id="QNP71744.1"/>
    </source>
</evidence>
<dbReference type="KEGG" id="sroi:IAG44_21470"/>
<accession>A0A7H0IG28</accession>
<dbReference type="Proteomes" id="UP000516052">
    <property type="component" value="Chromosome"/>
</dbReference>
<dbReference type="EMBL" id="CP060828">
    <property type="protein sequence ID" value="QNP71744.1"/>
    <property type="molecule type" value="Genomic_DNA"/>
</dbReference>
<sequence length="102" mass="11920">MGKPDTKQVDREIREAIRKLEAVRNGEMWPLTREERRTVVTSLIGGSYRVLRGRSTDRAEQRLESVSSAAEMRLQGEITALQIERRRIITEHAQNKKKSSWW</sequence>
<dbReference type="RefSeq" id="WP_187748708.1">
    <property type="nucleotide sequence ID" value="NZ_CP060828.1"/>
</dbReference>
<gene>
    <name evidence="1" type="ORF">IAG44_21470</name>
</gene>
<dbReference type="AlphaFoldDB" id="A0A7H0IG28"/>
<proteinExistence type="predicted"/>
<reference evidence="1 2" key="1">
    <citation type="submission" date="2020-08" db="EMBL/GenBank/DDBJ databases">
        <title>A novel species.</title>
        <authorList>
            <person name="Gao J."/>
        </authorList>
    </citation>
    <scope>NUCLEOTIDE SEQUENCE [LARGE SCALE GENOMIC DNA]</scope>
    <source>
        <strain evidence="1 2">CRXT-G-22</strain>
    </source>
</reference>
<name>A0A7H0IG28_9ACTN</name>